<reference evidence="2" key="1">
    <citation type="submission" date="2020-05" db="EMBL/GenBank/DDBJ databases">
        <authorList>
            <person name="Rincon C."/>
            <person name="Sanders R I."/>
            <person name="Robbins C."/>
            <person name="Chaturvedi A."/>
        </authorList>
    </citation>
    <scope>NUCLEOTIDE SEQUENCE</scope>
    <source>
        <strain evidence="2">CHB12</strain>
    </source>
</reference>
<evidence type="ECO:0000313" key="3">
    <source>
        <dbReference type="Proteomes" id="UP000684084"/>
    </source>
</evidence>
<organism evidence="2 3">
    <name type="scientific">Rhizophagus irregularis</name>
    <dbReference type="NCBI Taxonomy" id="588596"/>
    <lineage>
        <taxon>Eukaryota</taxon>
        <taxon>Fungi</taxon>
        <taxon>Fungi incertae sedis</taxon>
        <taxon>Mucoromycota</taxon>
        <taxon>Glomeromycotina</taxon>
        <taxon>Glomeromycetes</taxon>
        <taxon>Glomerales</taxon>
        <taxon>Glomeraceae</taxon>
        <taxon>Rhizophagus</taxon>
    </lineage>
</organism>
<protein>
    <submittedName>
        <fullName evidence="2">Uncharacterized protein</fullName>
    </submittedName>
</protein>
<evidence type="ECO:0000313" key="2">
    <source>
        <dbReference type="EMBL" id="CAB5360610.1"/>
    </source>
</evidence>
<accession>A0A915Z320</accession>
<keyword evidence="1" id="KW-0812">Transmembrane</keyword>
<keyword evidence="1" id="KW-1133">Transmembrane helix</keyword>
<evidence type="ECO:0000256" key="1">
    <source>
        <dbReference type="SAM" id="Phobius"/>
    </source>
</evidence>
<dbReference type="OrthoDB" id="2404137at2759"/>
<feature type="transmembrane region" description="Helical" evidence="1">
    <location>
        <begin position="71"/>
        <end position="88"/>
    </location>
</feature>
<dbReference type="AlphaFoldDB" id="A0A915Z320"/>
<dbReference type="EMBL" id="CAGKOT010000015">
    <property type="protein sequence ID" value="CAB5360610.1"/>
    <property type="molecule type" value="Genomic_DNA"/>
</dbReference>
<name>A0A915Z320_9GLOM</name>
<sequence length="118" mass="13651">MMAWEFGGSFWRVFFGCEISSTSKFPRHEFSVCSSGLNMLDLMVGLLVWNIGDQIIGCNFDDLVSICSDDLWLVVVCSAFSFFIPHFLLQPENALFNFVSFWLLLNIISYYIWNFANF</sequence>
<gene>
    <name evidence="2" type="ORF">CHRIB12_LOCUS8292</name>
</gene>
<proteinExistence type="predicted"/>
<dbReference type="Proteomes" id="UP000684084">
    <property type="component" value="Unassembled WGS sequence"/>
</dbReference>
<comment type="caution">
    <text evidence="2">The sequence shown here is derived from an EMBL/GenBank/DDBJ whole genome shotgun (WGS) entry which is preliminary data.</text>
</comment>
<keyword evidence="1" id="KW-0472">Membrane</keyword>
<feature type="transmembrane region" description="Helical" evidence="1">
    <location>
        <begin position="95"/>
        <end position="113"/>
    </location>
</feature>